<accession>A0A5A5TJB8</accession>
<organism evidence="1 2">
    <name type="scientific">Dictyobacter arantiisoli</name>
    <dbReference type="NCBI Taxonomy" id="2014874"/>
    <lineage>
        <taxon>Bacteria</taxon>
        <taxon>Bacillati</taxon>
        <taxon>Chloroflexota</taxon>
        <taxon>Ktedonobacteria</taxon>
        <taxon>Ktedonobacterales</taxon>
        <taxon>Dictyobacteraceae</taxon>
        <taxon>Dictyobacter</taxon>
    </lineage>
</organism>
<gene>
    <name evidence="1" type="ORF">KDI_46730</name>
</gene>
<name>A0A5A5TJB8_9CHLR</name>
<proteinExistence type="predicted"/>
<evidence type="ECO:0000313" key="1">
    <source>
        <dbReference type="EMBL" id="GCF11109.1"/>
    </source>
</evidence>
<comment type="caution">
    <text evidence="1">The sequence shown here is derived from an EMBL/GenBank/DDBJ whole genome shotgun (WGS) entry which is preliminary data.</text>
</comment>
<reference evidence="1 2" key="1">
    <citation type="submission" date="2019-01" db="EMBL/GenBank/DDBJ databases">
        <title>Draft genome sequence of Dictyobacter sp. Uno17.</title>
        <authorList>
            <person name="Wang C.M."/>
            <person name="Zheng Y."/>
            <person name="Sakai Y."/>
            <person name="Abe K."/>
            <person name="Yokota A."/>
            <person name="Yabe S."/>
        </authorList>
    </citation>
    <scope>NUCLEOTIDE SEQUENCE [LARGE SCALE GENOMIC DNA]</scope>
    <source>
        <strain evidence="1 2">Uno17</strain>
    </source>
</reference>
<dbReference type="AlphaFoldDB" id="A0A5A5TJB8"/>
<evidence type="ECO:0000313" key="2">
    <source>
        <dbReference type="Proteomes" id="UP000322530"/>
    </source>
</evidence>
<dbReference type="EMBL" id="BIXY01000095">
    <property type="protein sequence ID" value="GCF11109.1"/>
    <property type="molecule type" value="Genomic_DNA"/>
</dbReference>
<dbReference type="RefSeq" id="WP_149403951.1">
    <property type="nucleotide sequence ID" value="NZ_BIXY01000095.1"/>
</dbReference>
<protein>
    <submittedName>
        <fullName evidence="1">Uncharacterized protein</fullName>
    </submittedName>
</protein>
<dbReference type="Proteomes" id="UP000322530">
    <property type="component" value="Unassembled WGS sequence"/>
</dbReference>
<keyword evidence="2" id="KW-1185">Reference proteome</keyword>
<dbReference type="OrthoDB" id="163457at2"/>
<sequence length="79" mass="8740">MNLFGFWKRQSAGAPVEVIQAACDFYGIAPERVPAVKAEKLKALSDNIWVVKLNDSASAVVAYSPDEKEHTLTARWFGE</sequence>